<name>A0AAD7CAL8_MYCRO</name>
<sequence>MKRAIINCGNSIWVLLEGECSEVHPPNVIVGPDILIKPHSSQSADGLKSDSIRILSVIRRRADCAFPSSHSFADAQKSGSIRHPLSFSIRRRADSIQIHSVIRRRADIRLHRILSVSVVTSLQLVTSLEPQTHRNSTQSAFCESWFSPSYSRHADCDSIFILSLTRSFTLSPEIRFSASLPWFLHLFADGPGGIFVSRSASTSMTTAFPLSFPSGTAGMISLGAKSYVYLPPPRPGASEATGRIEISL</sequence>
<evidence type="ECO:0000313" key="2">
    <source>
        <dbReference type="Proteomes" id="UP001221757"/>
    </source>
</evidence>
<dbReference type="EMBL" id="JARKIE010000405">
    <property type="protein sequence ID" value="KAJ7643285.1"/>
    <property type="molecule type" value="Genomic_DNA"/>
</dbReference>
<evidence type="ECO:0000313" key="1">
    <source>
        <dbReference type="EMBL" id="KAJ7643285.1"/>
    </source>
</evidence>
<protein>
    <submittedName>
        <fullName evidence="1">Uncharacterized protein</fullName>
    </submittedName>
</protein>
<organism evidence="1 2">
    <name type="scientific">Mycena rosella</name>
    <name type="common">Pink bonnet</name>
    <name type="synonym">Agaricus rosellus</name>
    <dbReference type="NCBI Taxonomy" id="1033263"/>
    <lineage>
        <taxon>Eukaryota</taxon>
        <taxon>Fungi</taxon>
        <taxon>Dikarya</taxon>
        <taxon>Basidiomycota</taxon>
        <taxon>Agaricomycotina</taxon>
        <taxon>Agaricomycetes</taxon>
        <taxon>Agaricomycetidae</taxon>
        <taxon>Agaricales</taxon>
        <taxon>Marasmiineae</taxon>
        <taxon>Mycenaceae</taxon>
        <taxon>Mycena</taxon>
    </lineage>
</organism>
<comment type="caution">
    <text evidence="1">The sequence shown here is derived from an EMBL/GenBank/DDBJ whole genome shotgun (WGS) entry which is preliminary data.</text>
</comment>
<keyword evidence="2" id="KW-1185">Reference proteome</keyword>
<reference evidence="1" key="1">
    <citation type="submission" date="2023-03" db="EMBL/GenBank/DDBJ databases">
        <title>Massive genome expansion in bonnet fungi (Mycena s.s.) driven by repeated elements and novel gene families across ecological guilds.</title>
        <authorList>
            <consortium name="Lawrence Berkeley National Laboratory"/>
            <person name="Harder C.B."/>
            <person name="Miyauchi S."/>
            <person name="Viragh M."/>
            <person name="Kuo A."/>
            <person name="Thoen E."/>
            <person name="Andreopoulos B."/>
            <person name="Lu D."/>
            <person name="Skrede I."/>
            <person name="Drula E."/>
            <person name="Henrissat B."/>
            <person name="Morin E."/>
            <person name="Kohler A."/>
            <person name="Barry K."/>
            <person name="LaButti K."/>
            <person name="Morin E."/>
            <person name="Salamov A."/>
            <person name="Lipzen A."/>
            <person name="Mereny Z."/>
            <person name="Hegedus B."/>
            <person name="Baldrian P."/>
            <person name="Stursova M."/>
            <person name="Weitz H."/>
            <person name="Taylor A."/>
            <person name="Grigoriev I.V."/>
            <person name="Nagy L.G."/>
            <person name="Martin F."/>
            <person name="Kauserud H."/>
        </authorList>
    </citation>
    <scope>NUCLEOTIDE SEQUENCE</scope>
    <source>
        <strain evidence="1">CBHHK067</strain>
    </source>
</reference>
<dbReference type="Proteomes" id="UP001221757">
    <property type="component" value="Unassembled WGS sequence"/>
</dbReference>
<gene>
    <name evidence="1" type="ORF">B0H17DRAFT_1148564</name>
</gene>
<proteinExistence type="predicted"/>
<dbReference type="AlphaFoldDB" id="A0AAD7CAL8"/>
<accession>A0AAD7CAL8</accession>